<evidence type="ECO:0000256" key="1">
    <source>
        <dbReference type="ARBA" id="ARBA00022884"/>
    </source>
</evidence>
<sequence length="172" mass="19967">MVLCSRMSSNKILIEFHEEIDSEHLSEDRKMERIKICAWLPSWRRYVLVYCHSCDRCQKANKDTGKIFGLIIHIQDPSTPWEVVHVDWVTALPPGGYKSYNACLVIVDRYIKTPIFLSCHKDDTAMDMALLIWNRVISHTGLFKKIISDKDPKFTSALWTNLHKLLGTKLSF</sequence>
<organism evidence="3 4">
    <name type="scientific">Austropuccinia psidii MF-1</name>
    <dbReference type="NCBI Taxonomy" id="1389203"/>
    <lineage>
        <taxon>Eukaryota</taxon>
        <taxon>Fungi</taxon>
        <taxon>Dikarya</taxon>
        <taxon>Basidiomycota</taxon>
        <taxon>Pucciniomycotina</taxon>
        <taxon>Pucciniomycetes</taxon>
        <taxon>Pucciniales</taxon>
        <taxon>Sphaerophragmiaceae</taxon>
        <taxon>Austropuccinia</taxon>
    </lineage>
</organism>
<protein>
    <recommendedName>
        <fullName evidence="2">Integrase catalytic domain-containing protein</fullName>
    </recommendedName>
</protein>
<dbReference type="InterPro" id="IPR041588">
    <property type="entry name" value="Integrase_H2C2"/>
</dbReference>
<feature type="domain" description="Integrase catalytic" evidence="2">
    <location>
        <begin position="76"/>
        <end position="172"/>
    </location>
</feature>
<dbReference type="Gene3D" id="1.10.340.70">
    <property type="match status" value="1"/>
</dbReference>
<comment type="caution">
    <text evidence="3">The sequence shown here is derived from an EMBL/GenBank/DDBJ whole genome shotgun (WGS) entry which is preliminary data.</text>
</comment>
<keyword evidence="4" id="KW-1185">Reference proteome</keyword>
<dbReference type="OrthoDB" id="5592268at2759"/>
<dbReference type="InterPro" id="IPR012337">
    <property type="entry name" value="RNaseH-like_sf"/>
</dbReference>
<dbReference type="InterPro" id="IPR050951">
    <property type="entry name" value="Retrovirus_Pol_polyprotein"/>
</dbReference>
<name>A0A9Q3E5Y5_9BASI</name>
<dbReference type="PANTHER" id="PTHR37984">
    <property type="entry name" value="PROTEIN CBG26694"/>
    <property type="match status" value="1"/>
</dbReference>
<dbReference type="Proteomes" id="UP000765509">
    <property type="component" value="Unassembled WGS sequence"/>
</dbReference>
<keyword evidence="1" id="KW-0694">RNA-binding</keyword>
<evidence type="ECO:0000313" key="4">
    <source>
        <dbReference type="Proteomes" id="UP000765509"/>
    </source>
</evidence>
<reference evidence="3" key="1">
    <citation type="submission" date="2021-03" db="EMBL/GenBank/DDBJ databases">
        <title>Draft genome sequence of rust myrtle Austropuccinia psidii MF-1, a brazilian biotype.</title>
        <authorList>
            <person name="Quecine M.C."/>
            <person name="Pachon D.M.R."/>
            <person name="Bonatelli M.L."/>
            <person name="Correr F.H."/>
            <person name="Franceschini L.M."/>
            <person name="Leite T.F."/>
            <person name="Margarido G.R.A."/>
            <person name="Almeida C.A."/>
            <person name="Ferrarezi J.A."/>
            <person name="Labate C.A."/>
        </authorList>
    </citation>
    <scope>NUCLEOTIDE SEQUENCE</scope>
    <source>
        <strain evidence="3">MF-1</strain>
    </source>
</reference>
<gene>
    <name evidence="3" type="ORF">O181_051577</name>
</gene>
<evidence type="ECO:0000259" key="2">
    <source>
        <dbReference type="PROSITE" id="PS50994"/>
    </source>
</evidence>
<dbReference type="Gene3D" id="3.30.420.10">
    <property type="entry name" value="Ribonuclease H-like superfamily/Ribonuclease H"/>
    <property type="match status" value="1"/>
</dbReference>
<dbReference type="GO" id="GO:0003723">
    <property type="term" value="F:RNA binding"/>
    <property type="evidence" value="ECO:0007669"/>
    <property type="project" value="UniProtKB-KW"/>
</dbReference>
<accession>A0A9Q3E5Y5</accession>
<dbReference type="EMBL" id="AVOT02022418">
    <property type="protein sequence ID" value="MBW0511862.1"/>
    <property type="molecule type" value="Genomic_DNA"/>
</dbReference>
<dbReference type="Pfam" id="PF17921">
    <property type="entry name" value="Integrase_H2C2"/>
    <property type="match status" value="1"/>
</dbReference>
<dbReference type="PROSITE" id="PS50994">
    <property type="entry name" value="INTEGRASE"/>
    <property type="match status" value="1"/>
</dbReference>
<evidence type="ECO:0000313" key="3">
    <source>
        <dbReference type="EMBL" id="MBW0511862.1"/>
    </source>
</evidence>
<dbReference type="InterPro" id="IPR036397">
    <property type="entry name" value="RNaseH_sf"/>
</dbReference>
<dbReference type="InterPro" id="IPR001584">
    <property type="entry name" value="Integrase_cat-core"/>
</dbReference>
<dbReference type="GO" id="GO:0005634">
    <property type="term" value="C:nucleus"/>
    <property type="evidence" value="ECO:0007669"/>
    <property type="project" value="UniProtKB-ARBA"/>
</dbReference>
<dbReference type="AlphaFoldDB" id="A0A9Q3E5Y5"/>
<dbReference type="SUPFAM" id="SSF53098">
    <property type="entry name" value="Ribonuclease H-like"/>
    <property type="match status" value="1"/>
</dbReference>
<proteinExistence type="predicted"/>
<dbReference type="GO" id="GO:0015074">
    <property type="term" value="P:DNA integration"/>
    <property type="evidence" value="ECO:0007669"/>
    <property type="project" value="InterPro"/>
</dbReference>
<dbReference type="PANTHER" id="PTHR37984:SF15">
    <property type="entry name" value="INTEGRASE CATALYTIC DOMAIN-CONTAINING PROTEIN"/>
    <property type="match status" value="1"/>
</dbReference>